<evidence type="ECO:0008006" key="4">
    <source>
        <dbReference type="Google" id="ProtNLM"/>
    </source>
</evidence>
<protein>
    <recommendedName>
        <fullName evidence="4">Saposin B-type domain-containing protein</fullName>
    </recommendedName>
</protein>
<dbReference type="SUPFAM" id="SSF47862">
    <property type="entry name" value="Saposin"/>
    <property type="match status" value="1"/>
</dbReference>
<keyword evidence="1" id="KW-0732">Signal</keyword>
<feature type="signal peptide" evidence="1">
    <location>
        <begin position="1"/>
        <end position="22"/>
    </location>
</feature>
<gene>
    <name evidence="2" type="ORF">PROFUN_13869</name>
</gene>
<evidence type="ECO:0000313" key="3">
    <source>
        <dbReference type="Proteomes" id="UP000241769"/>
    </source>
</evidence>
<dbReference type="InParanoid" id="A0A2P6N2S7"/>
<name>A0A2P6N2S7_9EUKA</name>
<comment type="caution">
    <text evidence="2">The sequence shown here is derived from an EMBL/GenBank/DDBJ whole genome shotgun (WGS) entry which is preliminary data.</text>
</comment>
<feature type="chain" id="PRO_5015151401" description="Saposin B-type domain-containing protein" evidence="1">
    <location>
        <begin position="23"/>
        <end position="167"/>
    </location>
</feature>
<dbReference type="Proteomes" id="UP000241769">
    <property type="component" value="Unassembled WGS sequence"/>
</dbReference>
<evidence type="ECO:0000256" key="1">
    <source>
        <dbReference type="SAM" id="SignalP"/>
    </source>
</evidence>
<reference evidence="2 3" key="1">
    <citation type="journal article" date="2018" name="Genome Biol. Evol.">
        <title>Multiple Roots of Fruiting Body Formation in Amoebozoa.</title>
        <authorList>
            <person name="Hillmann F."/>
            <person name="Forbes G."/>
            <person name="Novohradska S."/>
            <person name="Ferling I."/>
            <person name="Riege K."/>
            <person name="Groth M."/>
            <person name="Westermann M."/>
            <person name="Marz M."/>
            <person name="Spaller T."/>
            <person name="Winckler T."/>
            <person name="Schaap P."/>
            <person name="Glockner G."/>
        </authorList>
    </citation>
    <scope>NUCLEOTIDE SEQUENCE [LARGE SCALE GENOMIC DNA]</scope>
    <source>
        <strain evidence="2 3">Jena</strain>
    </source>
</reference>
<organism evidence="2 3">
    <name type="scientific">Planoprotostelium fungivorum</name>
    <dbReference type="NCBI Taxonomy" id="1890364"/>
    <lineage>
        <taxon>Eukaryota</taxon>
        <taxon>Amoebozoa</taxon>
        <taxon>Evosea</taxon>
        <taxon>Variosea</taxon>
        <taxon>Cavosteliida</taxon>
        <taxon>Cavosteliaceae</taxon>
        <taxon>Planoprotostelium</taxon>
    </lineage>
</organism>
<proteinExistence type="predicted"/>
<dbReference type="EMBL" id="MDYQ01000233">
    <property type="protein sequence ID" value="PRP78259.1"/>
    <property type="molecule type" value="Genomic_DNA"/>
</dbReference>
<keyword evidence="3" id="KW-1185">Reference proteome</keyword>
<dbReference type="AlphaFoldDB" id="A0A2P6N2S7"/>
<evidence type="ECO:0000313" key="2">
    <source>
        <dbReference type="EMBL" id="PRP78259.1"/>
    </source>
</evidence>
<dbReference type="InterPro" id="IPR011001">
    <property type="entry name" value="Saposin-like"/>
</dbReference>
<accession>A0A2P6N2S7</accession>
<sequence>MNASMRAVFLFTLLSLFSASYALFNGTVCDVCIAVTTATQYQIAYEQYNRTALLAACNNLPDQQAQLVIVDEIFTVAGADAQKICTDINLCSAPTATSLVECTRCVNYVEVSKSAQKFHKSSVQHEALLSELCQENESVKGCSQKVRSLRSLASHSSLFACKAARLC</sequence>